<keyword evidence="2" id="KW-0732">Signal</keyword>
<protein>
    <submittedName>
        <fullName evidence="3">Uncharacterized protein</fullName>
    </submittedName>
</protein>
<comment type="caution">
    <text evidence="3">The sequence shown here is derived from an EMBL/GenBank/DDBJ whole genome shotgun (WGS) entry which is preliminary data.</text>
</comment>
<evidence type="ECO:0000256" key="1">
    <source>
        <dbReference type="SAM" id="Coils"/>
    </source>
</evidence>
<reference evidence="3" key="1">
    <citation type="submission" date="2021-10" db="EMBL/GenBank/DDBJ databases">
        <title>Anaerobic single-cell dispensing facilitates the cultivation of human gut bacteria.</title>
        <authorList>
            <person name="Afrizal A."/>
        </authorList>
    </citation>
    <scope>NUCLEOTIDE SEQUENCE</scope>
    <source>
        <strain evidence="3">CLA-AA-H250</strain>
    </source>
</reference>
<feature type="signal peptide" evidence="2">
    <location>
        <begin position="1"/>
        <end position="20"/>
    </location>
</feature>
<feature type="chain" id="PRO_5041898208" evidence="2">
    <location>
        <begin position="21"/>
        <end position="119"/>
    </location>
</feature>
<dbReference type="AlphaFoldDB" id="A0AAE3DF00"/>
<keyword evidence="4" id="KW-1185">Reference proteome</keyword>
<organism evidence="3 4">
    <name type="scientific">Hominenteromicrobium mulieris</name>
    <dbReference type="NCBI Taxonomy" id="2885357"/>
    <lineage>
        <taxon>Bacteria</taxon>
        <taxon>Bacillati</taxon>
        <taxon>Bacillota</taxon>
        <taxon>Clostridia</taxon>
        <taxon>Eubacteriales</taxon>
        <taxon>Oscillospiraceae</taxon>
        <taxon>Hominenteromicrobium</taxon>
    </lineage>
</organism>
<sequence length="119" mass="13009">MKRTVVILLVLLMGLLTACAVPPKTEANVTDPDAMNATAVRQTEADTKTDWAQGLTEQQEVETEIENAVSADTLDRLQQDAAELLEEYETAKLDGTEEEAAKLNEAYERVLAEINAMLG</sequence>
<name>A0AAE3DF00_9FIRM</name>
<dbReference type="PROSITE" id="PS51257">
    <property type="entry name" value="PROKAR_LIPOPROTEIN"/>
    <property type="match status" value="1"/>
</dbReference>
<dbReference type="RefSeq" id="WP_308448575.1">
    <property type="nucleotide sequence ID" value="NZ_JAJEQC010000002.1"/>
</dbReference>
<dbReference type="Proteomes" id="UP001199424">
    <property type="component" value="Unassembled WGS sequence"/>
</dbReference>
<gene>
    <name evidence="3" type="ORF">LKD31_03050</name>
</gene>
<evidence type="ECO:0000256" key="2">
    <source>
        <dbReference type="SAM" id="SignalP"/>
    </source>
</evidence>
<evidence type="ECO:0000313" key="4">
    <source>
        <dbReference type="Proteomes" id="UP001199424"/>
    </source>
</evidence>
<feature type="coiled-coil region" evidence="1">
    <location>
        <begin position="67"/>
        <end position="113"/>
    </location>
</feature>
<keyword evidence="1" id="KW-0175">Coiled coil</keyword>
<accession>A0AAE3DF00</accession>
<evidence type="ECO:0000313" key="3">
    <source>
        <dbReference type="EMBL" id="MCC2135991.1"/>
    </source>
</evidence>
<proteinExistence type="predicted"/>
<dbReference type="EMBL" id="JAJEQC010000002">
    <property type="protein sequence ID" value="MCC2135991.1"/>
    <property type="molecule type" value="Genomic_DNA"/>
</dbReference>